<reference evidence="2" key="1">
    <citation type="submission" date="2020-02" db="EMBL/GenBank/DDBJ databases">
        <authorList>
            <person name="Meier V. D."/>
        </authorList>
    </citation>
    <scope>NUCLEOTIDE SEQUENCE</scope>
    <source>
        <strain evidence="2">AVDCRST_MAG68</strain>
    </source>
</reference>
<feature type="non-terminal residue" evidence="2">
    <location>
        <position position="1"/>
    </location>
</feature>
<gene>
    <name evidence="2" type="ORF">AVDCRST_MAG68-2877</name>
</gene>
<evidence type="ECO:0000256" key="1">
    <source>
        <dbReference type="SAM" id="MobiDB-lite"/>
    </source>
</evidence>
<name>A0A6J4LU00_9BACT</name>
<sequence>GSFGWFFMWFLLFLRYLPGLSIAEIKEVLPPPMRHPHAGDHAPQVNHTEELGNGAPLPTGYMGIERR</sequence>
<accession>A0A6J4LU00</accession>
<feature type="region of interest" description="Disordered" evidence="1">
    <location>
        <begin position="33"/>
        <end position="67"/>
    </location>
</feature>
<dbReference type="AlphaFoldDB" id="A0A6J4LU00"/>
<organism evidence="2">
    <name type="scientific">uncultured Gemmatimonadota bacterium</name>
    <dbReference type="NCBI Taxonomy" id="203437"/>
    <lineage>
        <taxon>Bacteria</taxon>
        <taxon>Pseudomonadati</taxon>
        <taxon>Gemmatimonadota</taxon>
        <taxon>environmental samples</taxon>
    </lineage>
</organism>
<protein>
    <submittedName>
        <fullName evidence="2">Molybdopterin oxidoreductase</fullName>
    </submittedName>
</protein>
<evidence type="ECO:0000313" key="2">
    <source>
        <dbReference type="EMBL" id="CAA9338058.1"/>
    </source>
</evidence>
<dbReference type="EMBL" id="CADCTW010000134">
    <property type="protein sequence ID" value="CAA9338058.1"/>
    <property type="molecule type" value="Genomic_DNA"/>
</dbReference>
<proteinExistence type="predicted"/>